<dbReference type="Gene3D" id="1.10.287.470">
    <property type="entry name" value="Helix hairpin bin"/>
    <property type="match status" value="1"/>
</dbReference>
<dbReference type="SUPFAM" id="SSF111369">
    <property type="entry name" value="HlyD-like secretion proteins"/>
    <property type="match status" value="2"/>
</dbReference>
<comment type="caution">
    <text evidence="8">The sequence shown here is derived from an EMBL/GenBank/DDBJ whole genome shotgun (WGS) entry which is preliminary data.</text>
</comment>
<accession>A0A2A2SFE3</accession>
<comment type="subcellular location">
    <subcellularLocation>
        <location evidence="1">Membrane</location>
        <topology evidence="1">Single-pass membrane protein</topology>
    </subcellularLocation>
</comment>
<dbReference type="Proteomes" id="UP000218151">
    <property type="component" value="Unassembled WGS sequence"/>
</dbReference>
<feature type="region of interest" description="Disordered" evidence="6">
    <location>
        <begin position="1"/>
        <end position="46"/>
    </location>
</feature>
<evidence type="ECO:0000256" key="7">
    <source>
        <dbReference type="SAM" id="Phobius"/>
    </source>
</evidence>
<dbReference type="EMBL" id="NSLI01000003">
    <property type="protein sequence ID" value="PAX07986.1"/>
    <property type="molecule type" value="Genomic_DNA"/>
</dbReference>
<dbReference type="AlphaFoldDB" id="A0A2A2SFE3"/>
<reference evidence="9" key="1">
    <citation type="submission" date="2017-09" db="EMBL/GenBank/DDBJ databases">
        <authorList>
            <person name="Feng G."/>
            <person name="Zhu H."/>
        </authorList>
    </citation>
    <scope>NUCLEOTIDE SEQUENCE [LARGE SCALE GENOMIC DNA]</scope>
    <source>
        <strain evidence="9">1PNM-20</strain>
    </source>
</reference>
<dbReference type="PANTHER" id="PTHR30386:SF26">
    <property type="entry name" value="TRANSPORT PROTEIN COMB"/>
    <property type="match status" value="1"/>
</dbReference>
<protein>
    <submittedName>
        <fullName evidence="8">Secretion protein HlyD</fullName>
    </submittedName>
</protein>
<sequence>MARSDDDERRDDKDGDRPNEGRSDGAKQGEDAADKDGESGDEGEDARKRSFGEWIKRPRNKLIVALVALAVLGAIIWGVLRYLESRKWQTTANAYIQAPIARLSPGVAGHVGQVFVQDNQMVRAGQPILRLSGASFETSVARAEAELAQARAQLVQARAAARAARAQVSESDAVAAARAAEADRARLDYARYASLSAEALAEQQRDRAAGEARSAAATAAAARRAVSTQAARAEQAEADIAAAQARVRQAETMLATARLNQGDTLLVAPIAGRITQFDIEPGDYVRPGTAVVALVGHARWVEANFKENQLRLMRVGQPVEVTIDAYGGDYKLPAVLDSIQAGTGSEFSALPRQNATANWVETVQRVPVRIRFRPDAFRNFPARADVVPGLSVEARVRVRPED</sequence>
<feature type="coiled-coil region" evidence="5">
    <location>
        <begin position="140"/>
        <end position="167"/>
    </location>
</feature>
<dbReference type="Gene3D" id="2.40.50.100">
    <property type="match status" value="1"/>
</dbReference>
<dbReference type="OrthoDB" id="9811754at2"/>
<evidence type="ECO:0000256" key="4">
    <source>
        <dbReference type="ARBA" id="ARBA00023136"/>
    </source>
</evidence>
<evidence type="ECO:0000256" key="1">
    <source>
        <dbReference type="ARBA" id="ARBA00004167"/>
    </source>
</evidence>
<dbReference type="GO" id="GO:0055085">
    <property type="term" value="P:transmembrane transport"/>
    <property type="evidence" value="ECO:0007669"/>
    <property type="project" value="InterPro"/>
</dbReference>
<dbReference type="RefSeq" id="WP_095998229.1">
    <property type="nucleotide sequence ID" value="NZ_NSLI01000003.1"/>
</dbReference>
<evidence type="ECO:0000313" key="9">
    <source>
        <dbReference type="Proteomes" id="UP000218151"/>
    </source>
</evidence>
<evidence type="ECO:0000256" key="5">
    <source>
        <dbReference type="SAM" id="Coils"/>
    </source>
</evidence>
<keyword evidence="2 7" id="KW-0812">Transmembrane</keyword>
<feature type="coiled-coil region" evidence="5">
    <location>
        <begin position="226"/>
        <end position="260"/>
    </location>
</feature>
<keyword evidence="5" id="KW-0175">Coiled coil</keyword>
<proteinExistence type="predicted"/>
<dbReference type="Gene3D" id="2.40.30.170">
    <property type="match status" value="1"/>
</dbReference>
<keyword evidence="3 7" id="KW-1133">Transmembrane helix</keyword>
<keyword evidence="4 7" id="KW-0472">Membrane</keyword>
<evidence type="ECO:0000313" key="8">
    <source>
        <dbReference type="EMBL" id="PAX07986.1"/>
    </source>
</evidence>
<name>A0A2A2SFE3_9SPHN</name>
<dbReference type="InterPro" id="IPR050739">
    <property type="entry name" value="MFP"/>
</dbReference>
<evidence type="ECO:0000256" key="3">
    <source>
        <dbReference type="ARBA" id="ARBA00022989"/>
    </source>
</evidence>
<organism evidence="8 9">
    <name type="scientific">Sphingomonas lenta</name>
    <dbReference type="NCBI Taxonomy" id="1141887"/>
    <lineage>
        <taxon>Bacteria</taxon>
        <taxon>Pseudomonadati</taxon>
        <taxon>Pseudomonadota</taxon>
        <taxon>Alphaproteobacteria</taxon>
        <taxon>Sphingomonadales</taxon>
        <taxon>Sphingomonadaceae</taxon>
        <taxon>Sphingomonas</taxon>
    </lineage>
</organism>
<evidence type="ECO:0000256" key="2">
    <source>
        <dbReference type="ARBA" id="ARBA00022692"/>
    </source>
</evidence>
<gene>
    <name evidence="8" type="ORF">CKY28_10310</name>
</gene>
<feature type="transmembrane region" description="Helical" evidence="7">
    <location>
        <begin position="62"/>
        <end position="83"/>
    </location>
</feature>
<dbReference type="GO" id="GO:0016020">
    <property type="term" value="C:membrane"/>
    <property type="evidence" value="ECO:0007669"/>
    <property type="project" value="UniProtKB-SubCell"/>
</dbReference>
<dbReference type="PANTHER" id="PTHR30386">
    <property type="entry name" value="MEMBRANE FUSION SUBUNIT OF EMRAB-TOLC MULTIDRUG EFFLUX PUMP"/>
    <property type="match status" value="1"/>
</dbReference>
<keyword evidence="9" id="KW-1185">Reference proteome</keyword>
<feature type="compositionally biased region" description="Basic and acidic residues" evidence="6">
    <location>
        <begin position="1"/>
        <end position="38"/>
    </location>
</feature>
<evidence type="ECO:0000256" key="6">
    <source>
        <dbReference type="SAM" id="MobiDB-lite"/>
    </source>
</evidence>
<dbReference type="PRINTS" id="PR01490">
    <property type="entry name" value="RTXTOXIND"/>
</dbReference>